<dbReference type="AlphaFoldDB" id="A0A015TPX6"/>
<organism evidence="1 2">
    <name type="scientific">Bacteroides fragilis str. 3988T(B)14</name>
    <dbReference type="NCBI Taxonomy" id="1339315"/>
    <lineage>
        <taxon>Bacteria</taxon>
        <taxon>Pseudomonadati</taxon>
        <taxon>Bacteroidota</taxon>
        <taxon>Bacteroidia</taxon>
        <taxon>Bacteroidales</taxon>
        <taxon>Bacteroidaceae</taxon>
        <taxon>Bacteroides</taxon>
    </lineage>
</organism>
<dbReference type="EMBL" id="JGCY01000398">
    <property type="protein sequence ID" value="EXY72701.1"/>
    <property type="molecule type" value="Genomic_DNA"/>
</dbReference>
<reference evidence="1 2" key="1">
    <citation type="submission" date="2014-02" db="EMBL/GenBank/DDBJ databases">
        <authorList>
            <person name="Sears C."/>
            <person name="Carroll K."/>
            <person name="Sack B.R."/>
            <person name="Qadri F."/>
            <person name="Myers L.L."/>
            <person name="Chung G.-T."/>
            <person name="Escheverria P."/>
            <person name="Fraser C.M."/>
            <person name="Sadzewicz L."/>
            <person name="Shefchek K.A."/>
            <person name="Tallon L."/>
            <person name="Das S.P."/>
            <person name="Daugherty S."/>
            <person name="Mongodin E.F."/>
        </authorList>
    </citation>
    <scope>NUCLEOTIDE SEQUENCE [LARGE SCALE GENOMIC DNA]</scope>
    <source>
        <strain evidence="2">3988T(B)14</strain>
    </source>
</reference>
<sequence>MKLALFVLNLNWKTHMYGSIDKKQMTCRISWVILFCFCDITFLLSQEQGKFVSKKLENIAFQLSSQYQADCSVKQRILLKPLCPDKQIIVTTDLYRTVNHIGFELFDRTVMEQNPSPVYTFVERYLLELLLTDNDEGMRHLLEESKVMVRLGQNNRLLTHARLLSVLREMNSAHSFIITTDNSRYTMVWYHDKEMLFSLRFPIQYELIWGMNKVEAENLFYMNLENYRLGRRPSPACIPQSLKALNDSCYVTGEDFYGIEAISSSQYYKKGTDGKFTPILDIHSPVESISNLFTISADERCKVQVTQCMYGNRKNSFELPLCELVDYCKNSGCDVYVGMERSVGNHFWGIAFMVNRSLGYNHLLYFDTDIRILLYPDRYKMNMQLYGFVPIHNLRNLFGGQN</sequence>
<accession>A0A015TPX6</accession>
<proteinExistence type="predicted"/>
<protein>
    <submittedName>
        <fullName evidence="1">Uncharacterized protein</fullName>
    </submittedName>
</protein>
<dbReference type="Proteomes" id="UP000020529">
    <property type="component" value="Unassembled WGS sequence"/>
</dbReference>
<comment type="caution">
    <text evidence="1">The sequence shown here is derived from an EMBL/GenBank/DDBJ whole genome shotgun (WGS) entry which is preliminary data.</text>
</comment>
<evidence type="ECO:0000313" key="2">
    <source>
        <dbReference type="Proteomes" id="UP000020529"/>
    </source>
</evidence>
<gene>
    <name evidence="1" type="ORF">M124_3621</name>
</gene>
<dbReference type="PATRIC" id="fig|1339315.3.peg.4268"/>
<name>A0A015TPX6_BACFG</name>
<evidence type="ECO:0000313" key="1">
    <source>
        <dbReference type="EMBL" id="EXY72701.1"/>
    </source>
</evidence>